<dbReference type="AlphaFoldDB" id="A0A379IFZ0"/>
<dbReference type="Proteomes" id="UP000255125">
    <property type="component" value="Unassembled WGS sequence"/>
</dbReference>
<evidence type="ECO:0000313" key="1">
    <source>
        <dbReference type="EMBL" id="SUD31777.1"/>
    </source>
</evidence>
<protein>
    <submittedName>
        <fullName evidence="1">Uncharacterized protein</fullName>
    </submittedName>
</protein>
<gene>
    <name evidence="1" type="ORF">NCTC10392_03715</name>
</gene>
<reference evidence="1 2" key="1">
    <citation type="submission" date="2018-06" db="EMBL/GenBank/DDBJ databases">
        <authorList>
            <consortium name="Pathogen Informatics"/>
            <person name="Doyle S."/>
        </authorList>
    </citation>
    <scope>NUCLEOTIDE SEQUENCE [LARGE SCALE GENOMIC DNA]</scope>
    <source>
        <strain evidence="1 2">NCTC10392</strain>
    </source>
</reference>
<evidence type="ECO:0000313" key="2">
    <source>
        <dbReference type="Proteomes" id="UP000255125"/>
    </source>
</evidence>
<organism evidence="1 2">
    <name type="scientific">Pseudomonas fluorescens</name>
    <dbReference type="NCBI Taxonomy" id="294"/>
    <lineage>
        <taxon>Bacteria</taxon>
        <taxon>Pseudomonadati</taxon>
        <taxon>Pseudomonadota</taxon>
        <taxon>Gammaproteobacteria</taxon>
        <taxon>Pseudomonadales</taxon>
        <taxon>Pseudomonadaceae</taxon>
        <taxon>Pseudomonas</taxon>
    </lineage>
</organism>
<accession>A0A379IFZ0</accession>
<sequence length="223" mass="25049">MSRQEGALAWIAKGDPAQHEWALRYLYKKQIDVSQLKSYTDLASWVPSMLGASERREFINKMRSAWAQKKFRGRSNGKKAYSFVLTASAKKQLDELAKGQGLSVTGTLEKLISDKLNLQRSVEKQLRQARGIEKARKDSDFHHLAASTLGGLLGTALMDLSKCKILLGDAKVECSALMEPQQSKVEELFKQMKADIFAKLALSENLDIMMFKRLIRLPKNAST</sequence>
<dbReference type="OrthoDB" id="6903081at2"/>
<name>A0A379IFZ0_PSEFL</name>
<proteinExistence type="predicted"/>
<dbReference type="EMBL" id="UGUS01000002">
    <property type="protein sequence ID" value="SUD31777.1"/>
    <property type="molecule type" value="Genomic_DNA"/>
</dbReference>
<dbReference type="RefSeq" id="WP_115284281.1">
    <property type="nucleotide sequence ID" value="NZ_UGUS01000002.1"/>
</dbReference>